<protein>
    <submittedName>
        <fullName evidence="2">OLC1v1000912C1</fullName>
    </submittedName>
</protein>
<keyword evidence="1" id="KW-0732">Signal</keyword>
<sequence>MSSSKLFLGTILLVLLAPVFTKGDFLSPLVDNICNEVECGKGTCQPAVGSPFNFKCICEPNWKRTRLDNEDDLQFLPCVIPNCSLDYSCMPAPPPVPPFPNNFSVFDPCYWMYCGEGTCVKNSTYGHTCQCNNGRSNLLDISVFPCYSECALGSDCSRLGIKVSNSVSSPNNNDGSPGTSIMPAKFQWMGIIMLIFGVVQVLN</sequence>
<proteinExistence type="predicted"/>
<evidence type="ECO:0000313" key="3">
    <source>
        <dbReference type="Proteomes" id="UP001161247"/>
    </source>
</evidence>
<gene>
    <name evidence="2" type="ORF">OLC1_LOCUS11937</name>
</gene>
<keyword evidence="3" id="KW-1185">Reference proteome</keyword>
<evidence type="ECO:0000313" key="2">
    <source>
        <dbReference type="EMBL" id="CAI9102615.1"/>
    </source>
</evidence>
<dbReference type="PANTHER" id="PTHR33881">
    <property type="entry name" value="NEUROGENIC LOCUS NOTCH-LIKE PROTEIN"/>
    <property type="match status" value="1"/>
</dbReference>
<name>A0AAV1D6C7_OLDCO</name>
<dbReference type="AlphaFoldDB" id="A0AAV1D6C7"/>
<dbReference type="PANTHER" id="PTHR33881:SF10">
    <property type="entry name" value="SLIT HOMOLOG 2 PROTEIN-LIKE"/>
    <property type="match status" value="1"/>
</dbReference>
<evidence type="ECO:0000256" key="1">
    <source>
        <dbReference type="SAM" id="SignalP"/>
    </source>
</evidence>
<reference evidence="2" key="1">
    <citation type="submission" date="2023-03" db="EMBL/GenBank/DDBJ databases">
        <authorList>
            <person name="Julca I."/>
        </authorList>
    </citation>
    <scope>NUCLEOTIDE SEQUENCE</scope>
</reference>
<organism evidence="2 3">
    <name type="scientific">Oldenlandia corymbosa var. corymbosa</name>
    <dbReference type="NCBI Taxonomy" id="529605"/>
    <lineage>
        <taxon>Eukaryota</taxon>
        <taxon>Viridiplantae</taxon>
        <taxon>Streptophyta</taxon>
        <taxon>Embryophyta</taxon>
        <taxon>Tracheophyta</taxon>
        <taxon>Spermatophyta</taxon>
        <taxon>Magnoliopsida</taxon>
        <taxon>eudicotyledons</taxon>
        <taxon>Gunneridae</taxon>
        <taxon>Pentapetalae</taxon>
        <taxon>asterids</taxon>
        <taxon>lamiids</taxon>
        <taxon>Gentianales</taxon>
        <taxon>Rubiaceae</taxon>
        <taxon>Rubioideae</taxon>
        <taxon>Spermacoceae</taxon>
        <taxon>Hedyotis-Oldenlandia complex</taxon>
        <taxon>Oldenlandia</taxon>
    </lineage>
</organism>
<dbReference type="EMBL" id="OX459121">
    <property type="protein sequence ID" value="CAI9102615.1"/>
    <property type="molecule type" value="Genomic_DNA"/>
</dbReference>
<feature type="signal peptide" evidence="1">
    <location>
        <begin position="1"/>
        <end position="23"/>
    </location>
</feature>
<accession>A0AAV1D6C7</accession>
<feature type="chain" id="PRO_5043628611" evidence="1">
    <location>
        <begin position="24"/>
        <end position="203"/>
    </location>
</feature>
<dbReference type="Proteomes" id="UP001161247">
    <property type="component" value="Chromosome 4"/>
</dbReference>